<dbReference type="OrthoDB" id="2445862at2759"/>
<accession>A0A9N8W4R6</accession>
<name>A0A9N8W4R6_9GLOM</name>
<sequence length="121" mass="14035">MQTEYTRTSIYAYLLNKFKDISEIINIEDFSISRQMANNLLTAFEASLKNINIDFDQIIVLVTDSPSVILETNELEEIYAEVEENLSNSFLEQLFNFNIEELILESNEANMNTNQTRITSH</sequence>
<organism evidence="1 2">
    <name type="scientific">Dentiscutata erythropus</name>
    <dbReference type="NCBI Taxonomy" id="1348616"/>
    <lineage>
        <taxon>Eukaryota</taxon>
        <taxon>Fungi</taxon>
        <taxon>Fungi incertae sedis</taxon>
        <taxon>Mucoromycota</taxon>
        <taxon>Glomeromycotina</taxon>
        <taxon>Glomeromycetes</taxon>
        <taxon>Diversisporales</taxon>
        <taxon>Gigasporaceae</taxon>
        <taxon>Dentiscutata</taxon>
    </lineage>
</organism>
<evidence type="ECO:0000313" key="1">
    <source>
        <dbReference type="EMBL" id="CAG8472077.1"/>
    </source>
</evidence>
<dbReference type="EMBL" id="CAJVPY010000425">
    <property type="protein sequence ID" value="CAG8472077.1"/>
    <property type="molecule type" value="Genomic_DNA"/>
</dbReference>
<evidence type="ECO:0000313" key="2">
    <source>
        <dbReference type="Proteomes" id="UP000789405"/>
    </source>
</evidence>
<reference evidence="1" key="1">
    <citation type="submission" date="2021-06" db="EMBL/GenBank/DDBJ databases">
        <authorList>
            <person name="Kallberg Y."/>
            <person name="Tangrot J."/>
            <person name="Rosling A."/>
        </authorList>
    </citation>
    <scope>NUCLEOTIDE SEQUENCE</scope>
    <source>
        <strain evidence="1">MA453B</strain>
    </source>
</reference>
<dbReference type="AlphaFoldDB" id="A0A9N8W4R6"/>
<comment type="caution">
    <text evidence="1">The sequence shown here is derived from an EMBL/GenBank/DDBJ whole genome shotgun (WGS) entry which is preliminary data.</text>
</comment>
<keyword evidence="2" id="KW-1185">Reference proteome</keyword>
<dbReference type="Proteomes" id="UP000789405">
    <property type="component" value="Unassembled WGS sequence"/>
</dbReference>
<proteinExistence type="predicted"/>
<protein>
    <submittedName>
        <fullName evidence="1">6730_t:CDS:1</fullName>
    </submittedName>
</protein>
<gene>
    <name evidence="1" type="ORF">DERYTH_LOCUS1508</name>
</gene>